<comment type="caution">
    <text evidence="1">The sequence shown here is derived from an EMBL/GenBank/DDBJ whole genome shotgun (WGS) entry which is preliminary data.</text>
</comment>
<organism evidence="1">
    <name type="scientific">bioreactor metagenome</name>
    <dbReference type="NCBI Taxonomy" id="1076179"/>
    <lineage>
        <taxon>unclassified sequences</taxon>
        <taxon>metagenomes</taxon>
        <taxon>ecological metagenomes</taxon>
    </lineage>
</organism>
<proteinExistence type="predicted"/>
<dbReference type="EMBL" id="VSSQ01012312">
    <property type="protein sequence ID" value="MPM48932.1"/>
    <property type="molecule type" value="Genomic_DNA"/>
</dbReference>
<reference evidence="1" key="1">
    <citation type="submission" date="2019-08" db="EMBL/GenBank/DDBJ databases">
        <authorList>
            <person name="Kucharzyk K."/>
            <person name="Murdoch R.W."/>
            <person name="Higgins S."/>
            <person name="Loffler F."/>
        </authorList>
    </citation>
    <scope>NUCLEOTIDE SEQUENCE</scope>
</reference>
<dbReference type="AlphaFoldDB" id="A0A645A748"/>
<accession>A0A645A748</accession>
<evidence type="ECO:0000313" key="1">
    <source>
        <dbReference type="EMBL" id="MPM48932.1"/>
    </source>
</evidence>
<name>A0A645A748_9ZZZZ</name>
<gene>
    <name evidence="1" type="ORF">SDC9_95659</name>
</gene>
<sequence length="194" mass="22280">MQLCPSLAVAEDVLQYDDGAVYRHAQPQYEAGQGHEVERIAHEEHHQDGEQHGNWYGYAYDERRFQTPEEDEQHHHDQGDTVQQTLVHRVDRRLYHRGGVYNDFQAHALRQFLVEVDDEVVDALCNLDAVGIRLLGDGNVHSRFPIDVHPTGGIAVCIRNRGDVRKTHHTRTDHIPLCIILGERGYHGLFNLIE</sequence>
<protein>
    <submittedName>
        <fullName evidence="1">Uncharacterized protein</fullName>
    </submittedName>
</protein>